<dbReference type="HAMAP" id="MF_00763">
    <property type="entry name" value="UPF0305"/>
    <property type="match status" value="1"/>
</dbReference>
<dbReference type="AlphaFoldDB" id="A0AAF0JMP3"/>
<evidence type="ECO:0000313" key="3">
    <source>
        <dbReference type="Proteomes" id="UP001218895"/>
    </source>
</evidence>
<comment type="similarity">
    <text evidence="1">Belongs to the UPF0305 family.</text>
</comment>
<reference evidence="2" key="1">
    <citation type="submission" date="2022-01" db="EMBL/GenBank/DDBJ databases">
        <title>Complete genome of Methanomicrobium antiquum DSM 21220.</title>
        <authorList>
            <person name="Chen S.-C."/>
            <person name="You Y.-T."/>
            <person name="Zhou Y.-Z."/>
            <person name="Lai M.-C."/>
        </authorList>
    </citation>
    <scope>NUCLEOTIDE SEQUENCE</scope>
    <source>
        <strain evidence="2">DSM 21220</strain>
    </source>
</reference>
<dbReference type="GeneID" id="79951053"/>
<evidence type="ECO:0000313" key="2">
    <source>
        <dbReference type="EMBL" id="WFN36760.1"/>
    </source>
</evidence>
<name>A0AAF0JMP3_9EURY</name>
<dbReference type="Pfam" id="PF09888">
    <property type="entry name" value="DUF2115"/>
    <property type="match status" value="1"/>
</dbReference>
<keyword evidence="3" id="KW-1185">Reference proteome</keyword>
<accession>A0AAF0JMP3</accession>
<protein>
    <recommendedName>
        <fullName evidence="1">UPF0305 protein L1994_11590</fullName>
    </recommendedName>
</protein>
<dbReference type="InterPro" id="IPR019215">
    <property type="entry name" value="DUF2115"/>
</dbReference>
<dbReference type="KEGG" id="manq:L1994_11590"/>
<gene>
    <name evidence="2" type="ORF">L1994_11590</name>
</gene>
<sequence>MKDSENPAFQKIHQIADEMKSIKTKGRLLEFIAEILMKYDRYSLAVISARARDEVECLPEPYRTKLLPYAKEWFFGRYHRILLNYRRGDFKKNCSLISDPETFEKYCEMIPKACFDEKKEGHRFVDKEKKPLYDLFYYLLCAYAMFVEEEPGHPPGTPFPGGFEVTQNSEGYFCPIRDKEEDIFYSVCNFCPAKQDENNI</sequence>
<proteinExistence type="inferred from homology"/>
<organism evidence="2 3">
    <name type="scientific">Methanomicrobium antiquum</name>
    <dbReference type="NCBI Taxonomy" id="487686"/>
    <lineage>
        <taxon>Archaea</taxon>
        <taxon>Methanobacteriati</taxon>
        <taxon>Methanobacteriota</taxon>
        <taxon>Stenosarchaea group</taxon>
        <taxon>Methanomicrobia</taxon>
        <taxon>Methanomicrobiales</taxon>
        <taxon>Methanomicrobiaceae</taxon>
        <taxon>Methanomicrobium</taxon>
    </lineage>
</organism>
<dbReference type="EMBL" id="CP091092">
    <property type="protein sequence ID" value="WFN36760.1"/>
    <property type="molecule type" value="Genomic_DNA"/>
</dbReference>
<dbReference type="RefSeq" id="WP_278099597.1">
    <property type="nucleotide sequence ID" value="NZ_CP091092.1"/>
</dbReference>
<evidence type="ECO:0000256" key="1">
    <source>
        <dbReference type="HAMAP-Rule" id="MF_00763"/>
    </source>
</evidence>
<dbReference type="Proteomes" id="UP001218895">
    <property type="component" value="Chromosome"/>
</dbReference>